<evidence type="ECO:0000313" key="2">
    <source>
        <dbReference type="Proteomes" id="UP000033998"/>
    </source>
</evidence>
<dbReference type="SUPFAM" id="SSF52540">
    <property type="entry name" value="P-loop containing nucleoside triphosphate hydrolases"/>
    <property type="match status" value="1"/>
</dbReference>
<dbReference type="Gene3D" id="3.40.50.300">
    <property type="entry name" value="P-loop containing nucleotide triphosphate hydrolases"/>
    <property type="match status" value="1"/>
</dbReference>
<reference evidence="1 2" key="1">
    <citation type="journal article" date="2015" name="Nature">
        <title>rRNA introns, odd ribosomes, and small enigmatic genomes across a large radiation of phyla.</title>
        <authorList>
            <person name="Brown C.T."/>
            <person name="Hug L.A."/>
            <person name="Thomas B.C."/>
            <person name="Sharon I."/>
            <person name="Castelle C.J."/>
            <person name="Singh A."/>
            <person name="Wilkins M.J."/>
            <person name="Williams K.H."/>
            <person name="Banfield J.F."/>
        </authorList>
    </citation>
    <scope>NUCLEOTIDE SEQUENCE [LARGE SCALE GENOMIC DNA]</scope>
</reference>
<dbReference type="EMBL" id="LBWE01000002">
    <property type="protein sequence ID" value="KKR02147.1"/>
    <property type="molecule type" value="Genomic_DNA"/>
</dbReference>
<dbReference type="Proteomes" id="UP000033998">
    <property type="component" value="Unassembled WGS sequence"/>
</dbReference>
<dbReference type="AlphaFoldDB" id="A0A837HNQ7"/>
<sequence length="221" mass="25541">MFLKHLDKNNLHHAYLIEGNKDGILPEILKFMQGEELIQINLDSFKLDDARELKSLGVEKANTEGKKIFIISTNSFLLEAQQALLKLLEEPILNTHFFLIIPDINSLLTTFRSRFYLIKNSKEENKSENAVKFIKMSLQQRIDFLKELLAENDGEQEDRSVDSARFKALNFLNELETSLVSRTVLDTTCFEHFFKVREFLRMPGSSPKTLMESVAIMIPNL</sequence>
<comment type="caution">
    <text evidence="1">The sequence shown here is derived from an EMBL/GenBank/DDBJ whole genome shotgun (WGS) entry which is preliminary data.</text>
</comment>
<protein>
    <submittedName>
        <fullName evidence="1">Polymerase III subunit delta protein</fullName>
    </submittedName>
</protein>
<gene>
    <name evidence="1" type="ORF">UT27_C0002G0006</name>
</gene>
<name>A0A837HNQ7_9BACT</name>
<accession>A0A837HNQ7</accession>
<organism evidence="1 2">
    <name type="scientific">Candidatus Nomurabacteria bacterium GW2011_GWD2_39_12</name>
    <dbReference type="NCBI Taxonomy" id="1618759"/>
    <lineage>
        <taxon>Bacteria</taxon>
        <taxon>Candidatus Nomuraibacteriota</taxon>
    </lineage>
</organism>
<proteinExistence type="predicted"/>
<dbReference type="InterPro" id="IPR027417">
    <property type="entry name" value="P-loop_NTPase"/>
</dbReference>
<evidence type="ECO:0000313" key="1">
    <source>
        <dbReference type="EMBL" id="KKR02147.1"/>
    </source>
</evidence>
<dbReference type="Pfam" id="PF13177">
    <property type="entry name" value="DNA_pol3_delta2"/>
    <property type="match status" value="1"/>
</dbReference>